<feature type="compositionally biased region" description="Basic and acidic residues" evidence="1">
    <location>
        <begin position="191"/>
        <end position="214"/>
    </location>
</feature>
<evidence type="ECO:0000256" key="2">
    <source>
        <dbReference type="SAM" id="Phobius"/>
    </source>
</evidence>
<protein>
    <recommendedName>
        <fullName evidence="5">SAF domain-containing protein</fullName>
    </recommendedName>
</protein>
<keyword evidence="2" id="KW-0812">Transmembrane</keyword>
<dbReference type="AlphaFoldDB" id="A0A9X7FFE8"/>
<feature type="transmembrane region" description="Helical" evidence="2">
    <location>
        <begin position="12"/>
        <end position="32"/>
    </location>
</feature>
<organism evidence="3 4">
    <name type="scientific">Gardnerella swidsinskii</name>
    <dbReference type="NCBI Taxonomy" id="2792979"/>
    <lineage>
        <taxon>Bacteria</taxon>
        <taxon>Bacillati</taxon>
        <taxon>Actinomycetota</taxon>
        <taxon>Actinomycetes</taxon>
        <taxon>Bifidobacteriales</taxon>
        <taxon>Bifidobacteriaceae</taxon>
        <taxon>Gardnerella</taxon>
    </lineage>
</organism>
<keyword evidence="2" id="KW-1133">Transmembrane helix</keyword>
<sequence length="284" mass="31443">MRANRFYPQRAIFLALAFFIFQNAGMSINFSLFKSQNNAKNSALLQRRQRAFVRKIIIVLCAGMMALLVVSTIIDSQETQVIAVAKHNIQKGSRVSVNDIAYVRVPKHKVFNQALSNNISANASIIATCEIRKGMPILQTLLSKIPRIPEGFTSITIHLASADHTLLPGEKIDLAFSKPVQDEEISNSKNAESHNNEKSKSSTIENNDKNKNQDIEENNIAEIDERYVSVVHNVTVMQITQSTQVSQNQQNTTTLAMPAADALRLLQAQSANPSLAIVAMKLSQ</sequence>
<evidence type="ECO:0000313" key="4">
    <source>
        <dbReference type="Proteomes" id="UP000235293"/>
    </source>
</evidence>
<feature type="transmembrane region" description="Helical" evidence="2">
    <location>
        <begin position="52"/>
        <end position="74"/>
    </location>
</feature>
<dbReference type="EMBL" id="PNGY01000001">
    <property type="protein sequence ID" value="PMC55200.1"/>
    <property type="molecule type" value="Genomic_DNA"/>
</dbReference>
<accession>A0A9X7FFE8</accession>
<feature type="region of interest" description="Disordered" evidence="1">
    <location>
        <begin position="183"/>
        <end position="214"/>
    </location>
</feature>
<dbReference type="Proteomes" id="UP000235293">
    <property type="component" value="Unassembled WGS sequence"/>
</dbReference>
<dbReference type="CDD" id="cd11614">
    <property type="entry name" value="SAF_CpaB_FlgA_like"/>
    <property type="match status" value="1"/>
</dbReference>
<comment type="caution">
    <text evidence="3">The sequence shown here is derived from an EMBL/GenBank/DDBJ whole genome shotgun (WGS) entry which is preliminary data.</text>
</comment>
<gene>
    <name evidence="3" type="ORF">CJ213_03625</name>
</gene>
<proteinExistence type="predicted"/>
<name>A0A9X7FFE8_9BIFI</name>
<reference evidence="3 4" key="1">
    <citation type="submission" date="2017-09" db="EMBL/GenBank/DDBJ databases">
        <title>Bacterial strain isolated from the female urinary microbiota.</title>
        <authorList>
            <person name="Thomas-White K."/>
            <person name="Kumar N."/>
            <person name="Forster S."/>
            <person name="Putonti C."/>
            <person name="Lawley T."/>
            <person name="Wolfe A.J."/>
        </authorList>
    </citation>
    <scope>NUCLEOTIDE SEQUENCE [LARGE SCALE GENOMIC DNA]</scope>
    <source>
        <strain evidence="3 4">UMB0411</strain>
    </source>
</reference>
<evidence type="ECO:0008006" key="5">
    <source>
        <dbReference type="Google" id="ProtNLM"/>
    </source>
</evidence>
<evidence type="ECO:0000256" key="1">
    <source>
        <dbReference type="SAM" id="MobiDB-lite"/>
    </source>
</evidence>
<evidence type="ECO:0000313" key="3">
    <source>
        <dbReference type="EMBL" id="PMC55200.1"/>
    </source>
</evidence>
<keyword evidence="2" id="KW-0472">Membrane</keyword>